<dbReference type="KEGG" id="mvd:AWU67_11640"/>
<dbReference type="RefSeq" id="WP_067229149.1">
    <property type="nucleotide sequence ID" value="NZ_CP014145.1"/>
</dbReference>
<evidence type="ECO:0000313" key="2">
    <source>
        <dbReference type="Proteomes" id="UP000058305"/>
    </source>
</evidence>
<evidence type="ECO:0000313" key="1">
    <source>
        <dbReference type="EMBL" id="AMB59404.1"/>
    </source>
</evidence>
<sequence>MTASTSSKRAKRSTAIRLSLAGLALVGIGAAATTAAWTDNVFFSASATSATFNLQGSHNGTTWAEGADEAGAIAIGVDPAAFTNIKPNETRTANIWIKNDSSIAAKLAAPVISGTGILFNHATQKLAVSVTKSDAPGGAIVAGETLASGATLKLTVTVTAPDWTDAGFKGVTGGSLKLLFAGASS</sequence>
<protein>
    <recommendedName>
        <fullName evidence="3">SipW-cognate class signal peptide</fullName>
    </recommendedName>
</protein>
<reference evidence="2" key="2">
    <citation type="submission" date="2016-01" db="EMBL/GenBank/DDBJ databases">
        <title>First complete genome sequence of a species in the genus Microterricola, an extremophilic cold active enzyme producing strain ERGS5:02 isolated from Sikkim Himalaya.</title>
        <authorList>
            <person name="Kumar R."/>
            <person name="Singh D."/>
            <person name="Swarnkar M.K."/>
        </authorList>
    </citation>
    <scope>NUCLEOTIDE SEQUENCE [LARGE SCALE GENOMIC DNA]</scope>
    <source>
        <strain evidence="2">ERGS5:02</strain>
    </source>
</reference>
<gene>
    <name evidence="1" type="ORF">AWU67_11640</name>
</gene>
<dbReference type="EMBL" id="CP014145">
    <property type="protein sequence ID" value="AMB59404.1"/>
    <property type="molecule type" value="Genomic_DNA"/>
</dbReference>
<keyword evidence="2" id="KW-1185">Reference proteome</keyword>
<evidence type="ECO:0008006" key="3">
    <source>
        <dbReference type="Google" id="ProtNLM"/>
    </source>
</evidence>
<name>A0A109QX55_9MICO</name>
<accession>A0A109QX55</accession>
<proteinExistence type="predicted"/>
<organism evidence="1 2">
    <name type="scientific">Microterricola viridarii</name>
    <dbReference type="NCBI Taxonomy" id="412690"/>
    <lineage>
        <taxon>Bacteria</taxon>
        <taxon>Bacillati</taxon>
        <taxon>Actinomycetota</taxon>
        <taxon>Actinomycetes</taxon>
        <taxon>Micrococcales</taxon>
        <taxon>Microbacteriaceae</taxon>
        <taxon>Microterricola</taxon>
    </lineage>
</organism>
<reference evidence="1 2" key="1">
    <citation type="journal article" date="2016" name="J. Biotechnol.">
        <title>First complete genome sequence of a species in the genus Microterricola, an extremophilic cold active enzyme producing bacterial strain ERGS5:02 isolated from Sikkim Himalaya.</title>
        <authorList>
            <person name="Himanshu"/>
            <person name="Swarnkar M.K."/>
            <person name="Singh D."/>
            <person name="Kumar R."/>
        </authorList>
    </citation>
    <scope>NUCLEOTIDE SEQUENCE [LARGE SCALE GENOMIC DNA]</scope>
    <source>
        <strain evidence="1 2">ERGS5:02</strain>
    </source>
</reference>
<dbReference type="AlphaFoldDB" id="A0A109QX55"/>
<dbReference type="Proteomes" id="UP000058305">
    <property type="component" value="Chromosome"/>
</dbReference>
<dbReference type="OrthoDB" id="5073838at2"/>